<evidence type="ECO:0000256" key="2">
    <source>
        <dbReference type="ARBA" id="ARBA00023136"/>
    </source>
</evidence>
<feature type="signal peptide" evidence="5">
    <location>
        <begin position="1"/>
        <end position="26"/>
    </location>
</feature>
<dbReference type="Pfam" id="PF09864">
    <property type="entry name" value="MliC"/>
    <property type="match status" value="1"/>
</dbReference>
<dbReference type="EMBL" id="JBEPLT010000001">
    <property type="protein sequence ID" value="MET3559475.1"/>
    <property type="molecule type" value="Genomic_DNA"/>
</dbReference>
<accession>A0ABV2FLW4</accession>
<keyword evidence="3" id="KW-0564">Palmitate</keyword>
<protein>
    <submittedName>
        <fullName evidence="7">Membrane-bound inhibitor of C-type lysozyme</fullName>
    </submittedName>
</protein>
<sequence>MKKTSFTVRFFTTLSLLFLGSANTFAGSLLIEVPDTPEPTTETVTYQCDMGTNKDRVEVTYYNADGISLVDFKWKGKRVIGSNVIAASGAKYVGGPYIWWIKGDEAIFYDLLNDPERKEPILCVEEKSTK</sequence>
<dbReference type="Gene3D" id="2.40.128.200">
    <property type="match status" value="1"/>
</dbReference>
<dbReference type="InterPro" id="IPR018660">
    <property type="entry name" value="MliC"/>
</dbReference>
<keyword evidence="1 5" id="KW-0732">Signal</keyword>
<proteinExistence type="predicted"/>
<keyword evidence="2" id="KW-0472">Membrane</keyword>
<keyword evidence="4" id="KW-0449">Lipoprotein</keyword>
<dbReference type="RefSeq" id="WP_354185031.1">
    <property type="nucleotide sequence ID" value="NZ_JBEPLT010000001.1"/>
</dbReference>
<reference evidence="7 8" key="1">
    <citation type="submission" date="2024-06" db="EMBL/GenBank/DDBJ databases">
        <title>Genomic Encyclopedia of Type Strains, Phase IV (KMG-IV): sequencing the most valuable type-strain genomes for metagenomic binning, comparative biology and taxonomic classification.</title>
        <authorList>
            <person name="Goeker M."/>
        </authorList>
    </citation>
    <scope>NUCLEOTIDE SEQUENCE [LARGE SCALE GENOMIC DNA]</scope>
    <source>
        <strain evidence="7 8">DSM 23650</strain>
    </source>
</reference>
<evidence type="ECO:0000256" key="5">
    <source>
        <dbReference type="SAM" id="SignalP"/>
    </source>
</evidence>
<name>A0ABV2FLW4_9HYPH</name>
<feature type="chain" id="PRO_5046357214" evidence="5">
    <location>
        <begin position="27"/>
        <end position="130"/>
    </location>
</feature>
<keyword evidence="8" id="KW-1185">Reference proteome</keyword>
<evidence type="ECO:0000313" key="8">
    <source>
        <dbReference type="Proteomes" id="UP001549112"/>
    </source>
</evidence>
<dbReference type="InterPro" id="IPR036328">
    <property type="entry name" value="MliC_sf"/>
</dbReference>
<evidence type="ECO:0000313" key="7">
    <source>
        <dbReference type="EMBL" id="MET3559475.1"/>
    </source>
</evidence>
<evidence type="ECO:0000256" key="1">
    <source>
        <dbReference type="ARBA" id="ARBA00022729"/>
    </source>
</evidence>
<gene>
    <name evidence="7" type="ORF">ABID39_000145</name>
</gene>
<dbReference type="Proteomes" id="UP001549112">
    <property type="component" value="Unassembled WGS sequence"/>
</dbReference>
<evidence type="ECO:0000259" key="6">
    <source>
        <dbReference type="Pfam" id="PF09864"/>
    </source>
</evidence>
<evidence type="ECO:0000256" key="3">
    <source>
        <dbReference type="ARBA" id="ARBA00023139"/>
    </source>
</evidence>
<comment type="caution">
    <text evidence="7">The sequence shown here is derived from an EMBL/GenBank/DDBJ whole genome shotgun (WGS) entry which is preliminary data.</text>
</comment>
<organism evidence="7 8">
    <name type="scientific">Bartonella japonica</name>
    <dbReference type="NCBI Taxonomy" id="357761"/>
    <lineage>
        <taxon>Bacteria</taxon>
        <taxon>Pseudomonadati</taxon>
        <taxon>Pseudomonadota</taxon>
        <taxon>Alphaproteobacteria</taxon>
        <taxon>Hyphomicrobiales</taxon>
        <taxon>Bartonellaceae</taxon>
        <taxon>Bartonella</taxon>
    </lineage>
</organism>
<evidence type="ECO:0000256" key="4">
    <source>
        <dbReference type="ARBA" id="ARBA00023288"/>
    </source>
</evidence>
<feature type="domain" description="C-type lysozyme inhibitor" evidence="6">
    <location>
        <begin position="46"/>
        <end position="116"/>
    </location>
</feature>
<dbReference type="SUPFAM" id="SSF141488">
    <property type="entry name" value="YdhA-like"/>
    <property type="match status" value="1"/>
</dbReference>